<dbReference type="EMBL" id="KI397501">
    <property type="protein sequence ID" value="ERM95167.1"/>
    <property type="molecule type" value="Genomic_DNA"/>
</dbReference>
<name>W1NHC5_AMBTC</name>
<dbReference type="SUPFAM" id="SSF57850">
    <property type="entry name" value="RING/U-box"/>
    <property type="match status" value="1"/>
</dbReference>
<protein>
    <recommendedName>
        <fullName evidence="3">RING-type domain-containing protein</fullName>
    </recommendedName>
</protein>
<evidence type="ECO:0000313" key="1">
    <source>
        <dbReference type="EMBL" id="ERM95167.1"/>
    </source>
</evidence>
<gene>
    <name evidence="1" type="ORF">AMTR_s00009p00263120</name>
</gene>
<keyword evidence="2" id="KW-1185">Reference proteome</keyword>
<dbReference type="Gene3D" id="3.30.40.10">
    <property type="entry name" value="Zinc/RING finger domain, C3HC4 (zinc finger)"/>
    <property type="match status" value="1"/>
</dbReference>
<dbReference type="Proteomes" id="UP000017836">
    <property type="component" value="Unassembled WGS sequence"/>
</dbReference>
<dbReference type="AlphaFoldDB" id="W1NHC5"/>
<dbReference type="HOGENOM" id="CLU_1621233_0_0_1"/>
<accession>W1NHC5</accession>
<reference evidence="2" key="1">
    <citation type="journal article" date="2013" name="Science">
        <title>The Amborella genome and the evolution of flowering plants.</title>
        <authorList>
            <consortium name="Amborella Genome Project"/>
        </authorList>
    </citation>
    <scope>NUCLEOTIDE SEQUENCE [LARGE SCALE GENOMIC DNA]</scope>
</reference>
<evidence type="ECO:0008006" key="3">
    <source>
        <dbReference type="Google" id="ProtNLM"/>
    </source>
</evidence>
<evidence type="ECO:0000313" key="2">
    <source>
        <dbReference type="Proteomes" id="UP000017836"/>
    </source>
</evidence>
<proteinExistence type="predicted"/>
<dbReference type="InterPro" id="IPR013083">
    <property type="entry name" value="Znf_RING/FYVE/PHD"/>
</dbReference>
<sequence>MAYLSFFRGVLHTLTDRPCWKIPVMYVSKRAPTTIPKSPLYMSPLSCMCRSELPLRSPNPRYACLPRPKTARSACKITVLSKANIGVDKETKRLFDEERFFVLYALCLRWGRDGDGRVLPCSHRYHERCIFRWLELRIPVVGVEKFITSISVTAGYLSLKPCIY</sequence>
<organism evidence="1 2">
    <name type="scientific">Amborella trichopoda</name>
    <dbReference type="NCBI Taxonomy" id="13333"/>
    <lineage>
        <taxon>Eukaryota</taxon>
        <taxon>Viridiplantae</taxon>
        <taxon>Streptophyta</taxon>
        <taxon>Embryophyta</taxon>
        <taxon>Tracheophyta</taxon>
        <taxon>Spermatophyta</taxon>
        <taxon>Magnoliopsida</taxon>
        <taxon>Amborellales</taxon>
        <taxon>Amborellaceae</taxon>
        <taxon>Amborella</taxon>
    </lineage>
</organism>
<dbReference type="Gramene" id="ERM95167">
    <property type="protein sequence ID" value="ERM95167"/>
    <property type="gene ID" value="AMTR_s00009p00263120"/>
</dbReference>